<dbReference type="RefSeq" id="WP_036535294.1">
    <property type="nucleotide sequence ID" value="NZ_JJML01000043.1"/>
</dbReference>
<dbReference type="OrthoDB" id="176190at2"/>
<dbReference type="EMBL" id="JJML01000043">
    <property type="protein sequence ID" value="KGF71938.1"/>
    <property type="molecule type" value="Genomic_DNA"/>
</dbReference>
<accession>A0A098TM72</accession>
<feature type="transmembrane region" description="Helical" evidence="1">
    <location>
        <begin position="223"/>
        <end position="246"/>
    </location>
</feature>
<sequence length="352" mass="40320">MPISPFAYSKILQINVQTFQYLYKKITNNSCEIITVFLILQNLLLSVPWSPGFIDGEGLFTAWVSVLGYATLNKMSFGKEIIFTYGPYHFLFTGIFLPGFYPFSLLPSILLVVIKLGLILRLTSIIRQKFLVLILLFIFGAYSLGESFYFSFIFLFVLYYYLVHARINHFPMSKNIFDLSGNLFLYLTAASLSLVSLIKFTFFPITALIMLIIGLDQGLRKNVFPWIPIVYLISIDICWILSGQSINDLHSYILNSFEIANGYSEAMSIIGPSYQIFAFLLVSSLLLFVLTQVFFDFYLFWSIPPIFLSFAFVFMLFKASFVRQDIWHVQIGFSILAPLLIIAFFSLVGLAR</sequence>
<protein>
    <recommendedName>
        <fullName evidence="4">Glycosyltransferase RgtA/B/C/D-like domain-containing protein</fullName>
    </recommendedName>
</protein>
<dbReference type="STRING" id="1497020.DO97_14025"/>
<feature type="transmembrane region" description="Helical" evidence="1">
    <location>
        <begin position="95"/>
        <end position="118"/>
    </location>
</feature>
<feature type="transmembrane region" description="Helical" evidence="1">
    <location>
        <begin position="183"/>
        <end position="211"/>
    </location>
</feature>
<feature type="transmembrane region" description="Helical" evidence="1">
    <location>
        <begin position="130"/>
        <end position="163"/>
    </location>
</feature>
<keyword evidence="1" id="KW-0812">Transmembrane</keyword>
<evidence type="ECO:0000313" key="2">
    <source>
        <dbReference type="EMBL" id="KGF71938.1"/>
    </source>
</evidence>
<dbReference type="AlphaFoldDB" id="A0A098TM72"/>
<comment type="caution">
    <text evidence="2">The sequence shown here is derived from an EMBL/GenBank/DDBJ whole genome shotgun (WGS) entry which is preliminary data.</text>
</comment>
<keyword evidence="1" id="KW-0472">Membrane</keyword>
<proteinExistence type="predicted"/>
<keyword evidence="1" id="KW-1133">Transmembrane helix</keyword>
<evidence type="ECO:0008006" key="4">
    <source>
        <dbReference type="Google" id="ProtNLM"/>
    </source>
</evidence>
<feature type="transmembrane region" description="Helical" evidence="1">
    <location>
        <begin position="266"/>
        <end position="290"/>
    </location>
</feature>
<reference evidence="2 3" key="1">
    <citation type="journal article" date="2014" name="Mol. Ecol.">
        <title>Evolution of Synechococcus.</title>
        <authorList>
            <person name="Dvorak P."/>
            <person name="Casamatta D."/>
            <person name="Hasler P."/>
            <person name="Poulickova A."/>
            <person name="Ondrej V."/>
            <person name="Sanges R."/>
        </authorList>
    </citation>
    <scope>NUCLEOTIDE SEQUENCE [LARGE SCALE GENOMIC DNA]</scope>
    <source>
        <strain evidence="2 3">CAUP A 1101</strain>
    </source>
</reference>
<feature type="transmembrane region" description="Helical" evidence="1">
    <location>
        <begin position="297"/>
        <end position="317"/>
    </location>
</feature>
<keyword evidence="3" id="KW-1185">Reference proteome</keyword>
<organism evidence="2 3">
    <name type="scientific">Neosynechococcus sphagnicola sy1</name>
    <dbReference type="NCBI Taxonomy" id="1497020"/>
    <lineage>
        <taxon>Bacteria</taxon>
        <taxon>Bacillati</taxon>
        <taxon>Cyanobacteriota</taxon>
        <taxon>Cyanophyceae</taxon>
        <taxon>Neosynechococcales</taxon>
        <taxon>Neosynechococcaceae</taxon>
        <taxon>Neosynechococcus</taxon>
    </lineage>
</organism>
<name>A0A098TM72_9CYAN</name>
<gene>
    <name evidence="2" type="ORF">DO97_14025</name>
</gene>
<dbReference type="Proteomes" id="UP000030170">
    <property type="component" value="Unassembled WGS sequence"/>
</dbReference>
<feature type="transmembrane region" description="Helical" evidence="1">
    <location>
        <begin position="329"/>
        <end position="351"/>
    </location>
</feature>
<evidence type="ECO:0000256" key="1">
    <source>
        <dbReference type="SAM" id="Phobius"/>
    </source>
</evidence>
<evidence type="ECO:0000313" key="3">
    <source>
        <dbReference type="Proteomes" id="UP000030170"/>
    </source>
</evidence>